<dbReference type="InterPro" id="IPR036921">
    <property type="entry name" value="PurM-like_N_sf"/>
</dbReference>
<dbReference type="STRING" id="1798382.A3D77_06220"/>
<dbReference type="Proteomes" id="UP000176923">
    <property type="component" value="Unassembled WGS sequence"/>
</dbReference>
<gene>
    <name evidence="14" type="ORF">A3D77_06220</name>
</gene>
<reference evidence="14 15" key="1">
    <citation type="journal article" date="2016" name="Nat. Commun.">
        <title>Thousands of microbial genomes shed light on interconnected biogeochemical processes in an aquifer system.</title>
        <authorList>
            <person name="Anantharaman K."/>
            <person name="Brown C.T."/>
            <person name="Hug L.A."/>
            <person name="Sharon I."/>
            <person name="Castelle C.J."/>
            <person name="Probst A.J."/>
            <person name="Thomas B.C."/>
            <person name="Singh A."/>
            <person name="Wilkins M.J."/>
            <person name="Karaoz U."/>
            <person name="Brodie E.L."/>
            <person name="Williams K.H."/>
            <person name="Hubbard S.S."/>
            <person name="Banfield J.F."/>
        </authorList>
    </citation>
    <scope>NUCLEOTIDE SEQUENCE [LARGE SCALE GENOMIC DNA]</scope>
</reference>
<evidence type="ECO:0000256" key="4">
    <source>
        <dbReference type="ARBA" id="ARBA00020367"/>
    </source>
</evidence>
<proteinExistence type="inferred from homology"/>
<evidence type="ECO:0000256" key="3">
    <source>
        <dbReference type="ARBA" id="ARBA00013047"/>
    </source>
</evidence>
<evidence type="ECO:0000256" key="9">
    <source>
        <dbReference type="ARBA" id="ARBA00032931"/>
    </source>
</evidence>
<dbReference type="InterPro" id="IPR036676">
    <property type="entry name" value="PurM-like_C_sf"/>
</dbReference>
<comment type="caution">
    <text evidence="14">The sequence shown here is derived from an EMBL/GenBank/DDBJ whole genome shotgun (WGS) entry which is preliminary data.</text>
</comment>
<dbReference type="SUPFAM" id="SSF56042">
    <property type="entry name" value="PurM C-terminal domain-like"/>
    <property type="match status" value="1"/>
</dbReference>
<dbReference type="GO" id="GO:0004637">
    <property type="term" value="F:phosphoribosylamine-glycine ligase activity"/>
    <property type="evidence" value="ECO:0007669"/>
    <property type="project" value="TreeGrafter"/>
</dbReference>
<sequence>MDPVKKMAQEAGRYTAKNLISNGFSEIPDSRGESAYIWKQGNIHMASVVEGLGTKNLVADEMRKITGKTYYDIIGHDTVATIINDLISTGATPLVIHAYWAIANSSFLSDLERIKDLINGWKSACDLSGASWGGGETPTLKGIINPGTIDLGGSAVGIIKSKKRLIRDSNLKNGDRIILLGSSGVNANGISLTRAIADRLPQGYATKLPDGKLYGEVLLTKTNIYANLLEKLFSSHIQINYISNITGHGLKKLMRARPDFTYRVEKILPPQPVFSFIQNHSTLSDFEMYQTFNMGMDYALFIPEKHAPKSLSIIKEEGYEAIDAGYVSPGKKQIVIEPKNIVYLRDSLDLR</sequence>
<keyword evidence="6" id="KW-0547">Nucleotide-binding</keyword>
<dbReference type="Gene3D" id="3.30.1330.10">
    <property type="entry name" value="PurM-like, N-terminal domain"/>
    <property type="match status" value="1"/>
</dbReference>
<dbReference type="InterPro" id="IPR010918">
    <property type="entry name" value="PurM-like_C_dom"/>
</dbReference>
<evidence type="ECO:0000256" key="6">
    <source>
        <dbReference type="ARBA" id="ARBA00022741"/>
    </source>
</evidence>
<dbReference type="GO" id="GO:0005829">
    <property type="term" value="C:cytosol"/>
    <property type="evidence" value="ECO:0007669"/>
    <property type="project" value="TreeGrafter"/>
</dbReference>
<dbReference type="GO" id="GO:0046084">
    <property type="term" value="P:adenine biosynthetic process"/>
    <property type="evidence" value="ECO:0007669"/>
    <property type="project" value="TreeGrafter"/>
</dbReference>
<dbReference type="Pfam" id="PF02769">
    <property type="entry name" value="AIRS_C"/>
    <property type="match status" value="1"/>
</dbReference>
<organism evidence="14 15">
    <name type="scientific">Candidatus Gottesmanbacteria bacterium RIFCSPHIGHO2_02_FULL_39_11</name>
    <dbReference type="NCBI Taxonomy" id="1798382"/>
    <lineage>
        <taxon>Bacteria</taxon>
        <taxon>Candidatus Gottesmaniibacteriota</taxon>
    </lineage>
</organism>
<feature type="domain" description="PurM-like C-terminal" evidence="13">
    <location>
        <begin position="173"/>
        <end position="335"/>
    </location>
</feature>
<evidence type="ECO:0000256" key="2">
    <source>
        <dbReference type="ARBA" id="ARBA00010280"/>
    </source>
</evidence>
<evidence type="ECO:0000256" key="1">
    <source>
        <dbReference type="ARBA" id="ARBA00004686"/>
    </source>
</evidence>
<dbReference type="AlphaFoldDB" id="A0A1F5ZW79"/>
<comment type="catalytic activity">
    <reaction evidence="11">
        <text>2-formamido-N(1)-(5-O-phospho-beta-D-ribosyl)acetamidine + ATP = 5-amino-1-(5-phospho-beta-D-ribosyl)imidazole + ADP + phosphate + H(+)</text>
        <dbReference type="Rhea" id="RHEA:23032"/>
        <dbReference type="ChEBI" id="CHEBI:15378"/>
        <dbReference type="ChEBI" id="CHEBI:30616"/>
        <dbReference type="ChEBI" id="CHEBI:43474"/>
        <dbReference type="ChEBI" id="CHEBI:137981"/>
        <dbReference type="ChEBI" id="CHEBI:147287"/>
        <dbReference type="ChEBI" id="CHEBI:456216"/>
        <dbReference type="EC" id="6.3.3.1"/>
    </reaction>
</comment>
<dbReference type="InterPro" id="IPR004733">
    <property type="entry name" value="PurM_cligase"/>
</dbReference>
<keyword evidence="5" id="KW-0436">Ligase</keyword>
<dbReference type="GO" id="GO:0005524">
    <property type="term" value="F:ATP binding"/>
    <property type="evidence" value="ECO:0007669"/>
    <property type="project" value="UniProtKB-KW"/>
</dbReference>
<dbReference type="InterPro" id="IPR016188">
    <property type="entry name" value="PurM-like_N"/>
</dbReference>
<evidence type="ECO:0000259" key="12">
    <source>
        <dbReference type="Pfam" id="PF00586"/>
    </source>
</evidence>
<keyword evidence="7" id="KW-0067">ATP-binding</keyword>
<evidence type="ECO:0000256" key="7">
    <source>
        <dbReference type="ARBA" id="ARBA00022840"/>
    </source>
</evidence>
<dbReference type="Gene3D" id="3.90.650.10">
    <property type="entry name" value="PurM-like C-terminal domain"/>
    <property type="match status" value="1"/>
</dbReference>
<dbReference type="PANTHER" id="PTHR10520">
    <property type="entry name" value="TRIFUNCTIONAL PURINE BIOSYNTHETIC PROTEIN ADENOSINE-3-RELATED"/>
    <property type="match status" value="1"/>
</dbReference>
<dbReference type="GO" id="GO:0006189">
    <property type="term" value="P:'de novo' IMP biosynthetic process"/>
    <property type="evidence" value="ECO:0007669"/>
    <property type="project" value="UniProtKB-UniPathway"/>
</dbReference>
<dbReference type="PANTHER" id="PTHR10520:SF12">
    <property type="entry name" value="TRIFUNCTIONAL PURINE BIOSYNTHETIC PROTEIN ADENOSINE-3"/>
    <property type="match status" value="1"/>
</dbReference>
<protein>
    <recommendedName>
        <fullName evidence="4">Phosphoribosylformylglycinamidine cyclo-ligase</fullName>
        <ecNumber evidence="3">6.3.3.1</ecNumber>
    </recommendedName>
    <alternativeName>
        <fullName evidence="9">AIR synthase</fullName>
    </alternativeName>
    <alternativeName>
        <fullName evidence="10">AIRS</fullName>
    </alternativeName>
    <alternativeName>
        <fullName evidence="8">Phosphoribosyl-aminoimidazole synthetase</fullName>
    </alternativeName>
</protein>
<evidence type="ECO:0000256" key="11">
    <source>
        <dbReference type="ARBA" id="ARBA00049057"/>
    </source>
</evidence>
<evidence type="ECO:0000313" key="15">
    <source>
        <dbReference type="Proteomes" id="UP000176923"/>
    </source>
</evidence>
<feature type="domain" description="PurM-like N-terminal" evidence="12">
    <location>
        <begin position="41"/>
        <end position="159"/>
    </location>
</feature>
<dbReference type="GO" id="GO:0004641">
    <property type="term" value="F:phosphoribosylformylglycinamidine cyclo-ligase activity"/>
    <property type="evidence" value="ECO:0007669"/>
    <property type="project" value="UniProtKB-EC"/>
</dbReference>
<dbReference type="Pfam" id="PF00586">
    <property type="entry name" value="AIRS"/>
    <property type="match status" value="1"/>
</dbReference>
<dbReference type="SUPFAM" id="SSF55326">
    <property type="entry name" value="PurM N-terminal domain-like"/>
    <property type="match status" value="1"/>
</dbReference>
<accession>A0A1F5ZW79</accession>
<dbReference type="EMBL" id="MFJL01000011">
    <property type="protein sequence ID" value="OGG16594.1"/>
    <property type="molecule type" value="Genomic_DNA"/>
</dbReference>
<name>A0A1F5ZW79_9BACT</name>
<evidence type="ECO:0000256" key="10">
    <source>
        <dbReference type="ARBA" id="ARBA00033093"/>
    </source>
</evidence>
<comment type="pathway">
    <text evidence="1">Purine metabolism; IMP biosynthesis via de novo pathway; 5-amino-1-(5-phospho-D-ribosyl)imidazole from N(2)-formyl-N(1)-(5-phospho-D-ribosyl)glycinamide: step 2/2.</text>
</comment>
<comment type="similarity">
    <text evidence="2">Belongs to the AIR synthase family.</text>
</comment>
<evidence type="ECO:0000256" key="8">
    <source>
        <dbReference type="ARBA" id="ARBA00031908"/>
    </source>
</evidence>
<evidence type="ECO:0000313" key="14">
    <source>
        <dbReference type="EMBL" id="OGG16594.1"/>
    </source>
</evidence>
<dbReference type="EC" id="6.3.3.1" evidence="3"/>
<evidence type="ECO:0000259" key="13">
    <source>
        <dbReference type="Pfam" id="PF02769"/>
    </source>
</evidence>
<dbReference type="UniPathway" id="UPA00074">
    <property type="reaction ID" value="UER00129"/>
</dbReference>
<evidence type="ECO:0000256" key="5">
    <source>
        <dbReference type="ARBA" id="ARBA00022598"/>
    </source>
</evidence>